<comment type="caution">
    <text evidence="2">The sequence shown here is derived from an EMBL/GenBank/DDBJ whole genome shotgun (WGS) entry which is preliminary data.</text>
</comment>
<protein>
    <submittedName>
        <fullName evidence="2">Uncharacterized protein</fullName>
    </submittedName>
</protein>
<organism evidence="2 3">
    <name type="scientific">Trichonephila clavata</name>
    <name type="common">Joro spider</name>
    <name type="synonym">Nephila clavata</name>
    <dbReference type="NCBI Taxonomy" id="2740835"/>
    <lineage>
        <taxon>Eukaryota</taxon>
        <taxon>Metazoa</taxon>
        <taxon>Ecdysozoa</taxon>
        <taxon>Arthropoda</taxon>
        <taxon>Chelicerata</taxon>
        <taxon>Arachnida</taxon>
        <taxon>Araneae</taxon>
        <taxon>Araneomorphae</taxon>
        <taxon>Entelegynae</taxon>
        <taxon>Araneoidea</taxon>
        <taxon>Nephilidae</taxon>
        <taxon>Trichonephila</taxon>
    </lineage>
</organism>
<dbReference type="Proteomes" id="UP000887116">
    <property type="component" value="Unassembled WGS sequence"/>
</dbReference>
<evidence type="ECO:0000256" key="1">
    <source>
        <dbReference type="SAM" id="Phobius"/>
    </source>
</evidence>
<dbReference type="AlphaFoldDB" id="A0A8X6LHJ3"/>
<feature type="transmembrane region" description="Helical" evidence="1">
    <location>
        <begin position="43"/>
        <end position="66"/>
    </location>
</feature>
<proteinExistence type="predicted"/>
<keyword evidence="1" id="KW-0472">Membrane</keyword>
<sequence length="69" mass="8024">MTWIYLFCFDNNSNDTGANFISWPLKRTSKCFQTLSFLQDERLVFNAMTTIIFYSLNVPVLIGIVYSDV</sequence>
<keyword evidence="3" id="KW-1185">Reference proteome</keyword>
<accession>A0A8X6LHJ3</accession>
<evidence type="ECO:0000313" key="2">
    <source>
        <dbReference type="EMBL" id="GFR08632.1"/>
    </source>
</evidence>
<keyword evidence="1" id="KW-0812">Transmembrane</keyword>
<dbReference type="EMBL" id="BMAO01026328">
    <property type="protein sequence ID" value="GFR08632.1"/>
    <property type="molecule type" value="Genomic_DNA"/>
</dbReference>
<evidence type="ECO:0000313" key="3">
    <source>
        <dbReference type="Proteomes" id="UP000887116"/>
    </source>
</evidence>
<gene>
    <name evidence="2" type="ORF">TNCT_577791</name>
</gene>
<name>A0A8X6LHJ3_TRICU</name>
<reference evidence="2" key="1">
    <citation type="submission" date="2020-07" db="EMBL/GenBank/DDBJ databases">
        <title>Multicomponent nature underlies the extraordinary mechanical properties of spider dragline silk.</title>
        <authorList>
            <person name="Kono N."/>
            <person name="Nakamura H."/>
            <person name="Mori M."/>
            <person name="Yoshida Y."/>
            <person name="Ohtoshi R."/>
            <person name="Malay A.D."/>
            <person name="Moran D.A.P."/>
            <person name="Tomita M."/>
            <person name="Numata K."/>
            <person name="Arakawa K."/>
        </authorList>
    </citation>
    <scope>NUCLEOTIDE SEQUENCE</scope>
</reference>
<keyword evidence="1" id="KW-1133">Transmembrane helix</keyword>